<protein>
    <submittedName>
        <fullName evidence="1">Uncharacterized protein</fullName>
    </submittedName>
</protein>
<sequence length="114" mass="12457">MSPAHLDHPVVVEPHDGVVWKVLAEVAAERQNQVERGHSLTLDDAYIDRELARASGAYALNAAAQTAGSLYWPWPGHTWQPADARRDLIRSAALAIAEIERLDRAQAVEALACP</sequence>
<gene>
    <name evidence="1" type="ORF">CEP68_07565</name>
</gene>
<reference evidence="2" key="1">
    <citation type="submission" date="2017-06" db="EMBL/GenBank/DDBJ databases">
        <title>FDA dAtabase for Regulatory Grade micrObial Sequences (FDA-ARGOS): Supporting development and validation of Infectious Disease Dx tests.</title>
        <authorList>
            <person name="Minogue T."/>
            <person name="Wolcott M."/>
            <person name="Wasieloski L."/>
            <person name="Aguilar W."/>
            <person name="Moore D."/>
            <person name="Tallon L."/>
            <person name="Sadzewicz L."/>
            <person name="Sengamalay N."/>
            <person name="Ott S."/>
            <person name="Godinez A."/>
            <person name="Nagaraj S."/>
            <person name="Nadendla S."/>
            <person name="Geyer C."/>
            <person name="Sichtig H."/>
        </authorList>
    </citation>
    <scope>NUCLEOTIDE SEQUENCE [LARGE SCALE GENOMIC DNA]</scope>
    <source>
        <strain evidence="2">FDAARGOS_289</strain>
    </source>
</reference>
<evidence type="ECO:0000313" key="1">
    <source>
        <dbReference type="EMBL" id="ASE39372.1"/>
    </source>
</evidence>
<name>A0A1Z3U816_BREVE</name>
<evidence type="ECO:0000313" key="2">
    <source>
        <dbReference type="Proteomes" id="UP000197050"/>
    </source>
</evidence>
<dbReference type="AlphaFoldDB" id="A0A1Z3U816"/>
<dbReference type="KEGG" id="bvc:CEP68_07565"/>
<accession>A0A1Z3U816</accession>
<organism evidence="1 2">
    <name type="scientific">Brevundimonas vesicularis</name>
    <name type="common">Pseudomonas vesicularis</name>
    <dbReference type="NCBI Taxonomy" id="41276"/>
    <lineage>
        <taxon>Bacteria</taxon>
        <taxon>Pseudomonadati</taxon>
        <taxon>Pseudomonadota</taxon>
        <taxon>Alphaproteobacteria</taxon>
        <taxon>Caulobacterales</taxon>
        <taxon>Caulobacteraceae</taxon>
        <taxon>Brevundimonas</taxon>
    </lineage>
</organism>
<proteinExistence type="predicted"/>
<dbReference type="GeneID" id="34014676"/>
<dbReference type="Proteomes" id="UP000197050">
    <property type="component" value="Chromosome"/>
</dbReference>
<dbReference type="EMBL" id="CP022048">
    <property type="protein sequence ID" value="ASE39372.1"/>
    <property type="molecule type" value="Genomic_DNA"/>
</dbReference>
<dbReference type="RefSeq" id="WP_088582565.1">
    <property type="nucleotide sequence ID" value="NZ_CP022048.2"/>
</dbReference>